<gene>
    <name evidence="1" type="ORF">ACHHYP_03998</name>
</gene>
<accession>A0A1V9ZPH7</accession>
<reference evidence="1 2" key="1">
    <citation type="journal article" date="2014" name="Genome Biol. Evol.">
        <title>The secreted proteins of Achlya hypogyna and Thraustotheca clavata identify the ancestral oomycete secretome and reveal gene acquisitions by horizontal gene transfer.</title>
        <authorList>
            <person name="Misner I."/>
            <person name="Blouin N."/>
            <person name="Leonard G."/>
            <person name="Richards T.A."/>
            <person name="Lane C.E."/>
        </authorList>
    </citation>
    <scope>NUCLEOTIDE SEQUENCE [LARGE SCALE GENOMIC DNA]</scope>
    <source>
        <strain evidence="1 2">ATCC 48635</strain>
    </source>
</reference>
<evidence type="ECO:0000313" key="2">
    <source>
        <dbReference type="Proteomes" id="UP000243579"/>
    </source>
</evidence>
<dbReference type="Proteomes" id="UP000243579">
    <property type="component" value="Unassembled WGS sequence"/>
</dbReference>
<keyword evidence="2" id="KW-1185">Reference proteome</keyword>
<dbReference type="SUPFAM" id="SSF52058">
    <property type="entry name" value="L domain-like"/>
    <property type="match status" value="1"/>
</dbReference>
<organism evidence="1 2">
    <name type="scientific">Achlya hypogyna</name>
    <name type="common">Oomycete</name>
    <name type="synonym">Protoachlya hypogyna</name>
    <dbReference type="NCBI Taxonomy" id="1202772"/>
    <lineage>
        <taxon>Eukaryota</taxon>
        <taxon>Sar</taxon>
        <taxon>Stramenopiles</taxon>
        <taxon>Oomycota</taxon>
        <taxon>Saprolegniomycetes</taxon>
        <taxon>Saprolegniales</taxon>
        <taxon>Achlyaceae</taxon>
        <taxon>Achlya</taxon>
    </lineage>
</organism>
<name>A0A1V9ZPH7_ACHHY</name>
<dbReference type="STRING" id="1202772.A0A1V9ZPH7"/>
<protein>
    <recommendedName>
        <fullName evidence="3">F-box domain-containing protein</fullName>
    </recommendedName>
</protein>
<dbReference type="InterPro" id="IPR032675">
    <property type="entry name" value="LRR_dom_sf"/>
</dbReference>
<dbReference type="OrthoDB" id="66029at2759"/>
<evidence type="ECO:0000313" key="1">
    <source>
        <dbReference type="EMBL" id="OQR99905.1"/>
    </source>
</evidence>
<proteinExistence type="predicted"/>
<sequence length="319" mass="35182">MEPAPQWHDVDALRRHVLSFLSPSEILRLSVLNRSFRTAAACVADIGLVASTPMNTDLDHIARFFRGARRLELAQCYLPMDHLQPLTTFALVQSVVLTDVVFLQDSHLLTLTCTARNLVSLSVTNCHLLSHVQLLGGQKLTYVAFERNMNLKTLEIRGANVDEAPVVRELRVVGSATFQHADELTQMLPALKTASFAECGMLSHFVLPSSHPSLESLDFRRCSVLLVVDVHAPHLRVLALKGALQLTHLGVASECLEKLDAAMLFHLQSVAVDCPALVTLNLTGCNRMESSNLRLHCPHLKRFKVHSTSSLSVGDYVNA</sequence>
<comment type="caution">
    <text evidence="1">The sequence shown here is derived from an EMBL/GenBank/DDBJ whole genome shotgun (WGS) entry which is preliminary data.</text>
</comment>
<dbReference type="Gene3D" id="3.80.10.10">
    <property type="entry name" value="Ribonuclease Inhibitor"/>
    <property type="match status" value="1"/>
</dbReference>
<evidence type="ECO:0008006" key="3">
    <source>
        <dbReference type="Google" id="ProtNLM"/>
    </source>
</evidence>
<dbReference type="AlphaFoldDB" id="A0A1V9ZPH7"/>
<dbReference type="EMBL" id="JNBR01000036">
    <property type="protein sequence ID" value="OQR99905.1"/>
    <property type="molecule type" value="Genomic_DNA"/>
</dbReference>